<dbReference type="AlphaFoldDB" id="A0A0G3EG18"/>
<organism evidence="3 4">
    <name type="scientific">Kiritimatiella glycovorans</name>
    <dbReference type="NCBI Taxonomy" id="1307763"/>
    <lineage>
        <taxon>Bacteria</taxon>
        <taxon>Pseudomonadati</taxon>
        <taxon>Kiritimatiellota</taxon>
        <taxon>Kiritimatiellia</taxon>
        <taxon>Kiritimatiellales</taxon>
        <taxon>Kiritimatiellaceae</taxon>
        <taxon>Kiritimatiella</taxon>
    </lineage>
</organism>
<name>A0A0G3EG18_9BACT</name>
<keyword evidence="4" id="KW-1185">Reference proteome</keyword>
<accession>A0A0G3EG18</accession>
<sequence>MNEEGTVRAVMAALDGSDYGAAAGEYALDFAQRLHASLAAVHVVDRRMLEGPFLADLSGSVGALPYGNELTNIRNILEERGRTILEAYRNRAAERGLEAGTRLEEGLPVRALLRSEEDADLLVFGQRGDQAEASADLPGSTAERLIRRSARPCLVTPRSFVSVQRIMTAYDGSGPSRHALQRAADLARGLEADMVVVTVAEPGGGEEEDAAHATLQEGKTLAAEAGVHPRGRIAKGDPQTVLPEAAAGEECQMLALGVSHHSWLSEHLVGSLSLRMVHETHLPVLLVR</sequence>
<comment type="similarity">
    <text evidence="1">Belongs to the universal stress protein A family.</text>
</comment>
<dbReference type="Gene3D" id="3.40.50.12370">
    <property type="match status" value="1"/>
</dbReference>
<dbReference type="PANTHER" id="PTHR46268">
    <property type="entry name" value="STRESS RESPONSE PROTEIN NHAX"/>
    <property type="match status" value="1"/>
</dbReference>
<dbReference type="KEGG" id="vbl:L21SP4_00496"/>
<dbReference type="SUPFAM" id="SSF52402">
    <property type="entry name" value="Adenine nucleotide alpha hydrolases-like"/>
    <property type="match status" value="2"/>
</dbReference>
<dbReference type="EMBL" id="CP010904">
    <property type="protein sequence ID" value="AKJ63775.1"/>
    <property type="molecule type" value="Genomic_DNA"/>
</dbReference>
<evidence type="ECO:0000313" key="3">
    <source>
        <dbReference type="EMBL" id="AKJ63775.1"/>
    </source>
</evidence>
<dbReference type="CDD" id="cd00293">
    <property type="entry name" value="USP-like"/>
    <property type="match status" value="2"/>
</dbReference>
<proteinExistence type="inferred from homology"/>
<dbReference type="PANTHER" id="PTHR46268:SF6">
    <property type="entry name" value="UNIVERSAL STRESS PROTEIN UP12"/>
    <property type="match status" value="1"/>
</dbReference>
<feature type="domain" description="UspA" evidence="2">
    <location>
        <begin position="8"/>
        <end position="157"/>
    </location>
</feature>
<evidence type="ECO:0000313" key="4">
    <source>
        <dbReference type="Proteomes" id="UP000035268"/>
    </source>
</evidence>
<dbReference type="OrthoDB" id="9777884at2"/>
<dbReference type="InterPro" id="IPR006016">
    <property type="entry name" value="UspA"/>
</dbReference>
<reference evidence="3 4" key="2">
    <citation type="journal article" date="2016" name="ISME J.">
        <title>Characterization of the first cultured representative of Verrucomicrobia subdivision 5 indicates the proposal of a novel phylum.</title>
        <authorList>
            <person name="Spring S."/>
            <person name="Bunk B."/>
            <person name="Sproer C."/>
            <person name="Schumann P."/>
            <person name="Rohde M."/>
            <person name="Tindall B.J."/>
            <person name="Klenk H.P."/>
        </authorList>
    </citation>
    <scope>NUCLEOTIDE SEQUENCE [LARGE SCALE GENOMIC DNA]</scope>
    <source>
        <strain evidence="3 4">L21-Fru-AB</strain>
    </source>
</reference>
<gene>
    <name evidence="3" type="ORF">L21SP4_00496</name>
</gene>
<dbReference type="Pfam" id="PF00582">
    <property type="entry name" value="Usp"/>
    <property type="match status" value="2"/>
</dbReference>
<reference evidence="4" key="1">
    <citation type="submission" date="2015-02" db="EMBL/GenBank/DDBJ databases">
        <title>Description and complete genome sequence of the first cultured representative of the subdivision 5 of the Verrucomicrobia phylum.</title>
        <authorList>
            <person name="Spring S."/>
            <person name="Bunk B."/>
            <person name="Sproer C."/>
            <person name="Klenk H.-P."/>
        </authorList>
    </citation>
    <scope>NUCLEOTIDE SEQUENCE [LARGE SCALE GENOMIC DNA]</scope>
    <source>
        <strain evidence="4">L21-Fru-AB</strain>
    </source>
</reference>
<evidence type="ECO:0000259" key="2">
    <source>
        <dbReference type="Pfam" id="PF00582"/>
    </source>
</evidence>
<protein>
    <submittedName>
        <fullName evidence="3">Universal stress protein family protein</fullName>
    </submittedName>
</protein>
<dbReference type="PRINTS" id="PR01438">
    <property type="entry name" value="UNVRSLSTRESS"/>
</dbReference>
<feature type="domain" description="UspA" evidence="2">
    <location>
        <begin position="164"/>
        <end position="288"/>
    </location>
</feature>
<dbReference type="RefSeq" id="WP_052881173.1">
    <property type="nucleotide sequence ID" value="NZ_CP010904.1"/>
</dbReference>
<evidence type="ECO:0000256" key="1">
    <source>
        <dbReference type="ARBA" id="ARBA00008791"/>
    </source>
</evidence>
<dbReference type="Proteomes" id="UP000035268">
    <property type="component" value="Chromosome"/>
</dbReference>
<dbReference type="InterPro" id="IPR006015">
    <property type="entry name" value="Universal_stress_UspA"/>
</dbReference>